<dbReference type="GO" id="GO:0003729">
    <property type="term" value="F:mRNA binding"/>
    <property type="evidence" value="ECO:0007669"/>
    <property type="project" value="InterPro"/>
</dbReference>
<accession>A0A0V1PWE1</accession>
<evidence type="ECO:0000259" key="5">
    <source>
        <dbReference type="PROSITE" id="PS50102"/>
    </source>
</evidence>
<dbReference type="InterPro" id="IPR050825">
    <property type="entry name" value="RBM42_RBP45_47-like"/>
</dbReference>
<feature type="compositionally biased region" description="Polar residues" evidence="4">
    <location>
        <begin position="27"/>
        <end position="66"/>
    </location>
</feature>
<feature type="compositionally biased region" description="Basic and acidic residues" evidence="4">
    <location>
        <begin position="10"/>
        <end position="19"/>
    </location>
</feature>
<keyword evidence="7" id="KW-1185">Reference proteome</keyword>
<dbReference type="Pfam" id="PF00076">
    <property type="entry name" value="RRM_1"/>
    <property type="match status" value="3"/>
</dbReference>
<protein>
    <recommendedName>
        <fullName evidence="5">RRM domain-containing protein</fullName>
    </recommendedName>
</protein>
<gene>
    <name evidence="6" type="ORF">AC631_03759</name>
</gene>
<dbReference type="FunFam" id="3.30.70.330:FF:000463">
    <property type="entry name" value="Nuclear acid binding"/>
    <property type="match status" value="1"/>
</dbReference>
<feature type="domain" description="RRM" evidence="5">
    <location>
        <begin position="108"/>
        <end position="211"/>
    </location>
</feature>
<dbReference type="PANTHER" id="PTHR47640">
    <property type="entry name" value="TRNA SELENOCYSTEINE 1-ASSOCIATED PROTEIN 1-RELATED-RELATED"/>
    <property type="match status" value="1"/>
</dbReference>
<feature type="compositionally biased region" description="Polar residues" evidence="4">
    <location>
        <begin position="394"/>
        <end position="406"/>
    </location>
</feature>
<dbReference type="RefSeq" id="XP_015466584.1">
    <property type="nucleotide sequence ID" value="XM_015612588.1"/>
</dbReference>
<name>A0A0V1PWE1_9ASCO</name>
<reference evidence="6 7" key="1">
    <citation type="submission" date="2015-11" db="EMBL/GenBank/DDBJ databases">
        <title>The genome of Debaryomyces fabryi.</title>
        <authorList>
            <person name="Tafer H."/>
            <person name="Lopandic K."/>
        </authorList>
    </citation>
    <scope>NUCLEOTIDE SEQUENCE [LARGE SCALE GENOMIC DNA]</scope>
    <source>
        <strain evidence="6 7">CBS 789</strain>
    </source>
</reference>
<dbReference type="EMBL" id="LMYN01000086">
    <property type="protein sequence ID" value="KSA00482.1"/>
    <property type="molecule type" value="Genomic_DNA"/>
</dbReference>
<evidence type="ECO:0000256" key="1">
    <source>
        <dbReference type="ARBA" id="ARBA00022737"/>
    </source>
</evidence>
<dbReference type="GO" id="GO:0005829">
    <property type="term" value="C:cytosol"/>
    <property type="evidence" value="ECO:0007669"/>
    <property type="project" value="TreeGrafter"/>
</dbReference>
<proteinExistence type="predicted"/>
<comment type="caution">
    <text evidence="6">The sequence shown here is derived from an EMBL/GenBank/DDBJ whole genome shotgun (WGS) entry which is preliminary data.</text>
</comment>
<feature type="compositionally biased region" description="Low complexity" evidence="4">
    <location>
        <begin position="368"/>
        <end position="379"/>
    </location>
</feature>
<feature type="compositionally biased region" description="Basic and acidic residues" evidence="4">
    <location>
        <begin position="607"/>
        <end position="629"/>
    </location>
</feature>
<feature type="domain" description="RRM" evidence="5">
    <location>
        <begin position="426"/>
        <end position="498"/>
    </location>
</feature>
<feature type="region of interest" description="Disordered" evidence="4">
    <location>
        <begin position="573"/>
        <end position="657"/>
    </location>
</feature>
<dbReference type="InterPro" id="IPR000504">
    <property type="entry name" value="RRM_dom"/>
</dbReference>
<dbReference type="AlphaFoldDB" id="A0A0V1PWE1"/>
<dbReference type="InterPro" id="IPR035979">
    <property type="entry name" value="RBD_domain_sf"/>
</dbReference>
<feature type="compositionally biased region" description="Basic and acidic residues" evidence="4">
    <location>
        <begin position="737"/>
        <end position="752"/>
    </location>
</feature>
<feature type="region of interest" description="Disordered" evidence="4">
    <location>
        <begin position="1"/>
        <end position="109"/>
    </location>
</feature>
<evidence type="ECO:0000313" key="6">
    <source>
        <dbReference type="EMBL" id="KSA00482.1"/>
    </source>
</evidence>
<dbReference type="SUPFAM" id="SSF54928">
    <property type="entry name" value="RNA-binding domain, RBD"/>
    <property type="match status" value="3"/>
</dbReference>
<evidence type="ECO:0000256" key="3">
    <source>
        <dbReference type="PROSITE-ProRule" id="PRU00176"/>
    </source>
</evidence>
<feature type="compositionally biased region" description="Pro residues" evidence="4">
    <location>
        <begin position="351"/>
        <end position="366"/>
    </location>
</feature>
<evidence type="ECO:0000256" key="2">
    <source>
        <dbReference type="ARBA" id="ARBA00022884"/>
    </source>
</evidence>
<dbReference type="PROSITE" id="PS50102">
    <property type="entry name" value="RRM"/>
    <property type="match status" value="3"/>
</dbReference>
<evidence type="ECO:0000256" key="4">
    <source>
        <dbReference type="SAM" id="MobiDB-lite"/>
    </source>
</evidence>
<dbReference type="Gene3D" id="3.30.70.330">
    <property type="match status" value="3"/>
</dbReference>
<evidence type="ECO:0000313" key="7">
    <source>
        <dbReference type="Proteomes" id="UP000054251"/>
    </source>
</evidence>
<dbReference type="GeneID" id="26840768"/>
<organism evidence="6 7">
    <name type="scientific">Debaryomyces fabryi</name>
    <dbReference type="NCBI Taxonomy" id="58627"/>
    <lineage>
        <taxon>Eukaryota</taxon>
        <taxon>Fungi</taxon>
        <taxon>Dikarya</taxon>
        <taxon>Ascomycota</taxon>
        <taxon>Saccharomycotina</taxon>
        <taxon>Pichiomycetes</taxon>
        <taxon>Debaryomycetaceae</taxon>
        <taxon>Debaryomyces</taxon>
    </lineage>
</organism>
<dbReference type="InterPro" id="IPR012677">
    <property type="entry name" value="Nucleotide-bd_a/b_plait_sf"/>
</dbReference>
<dbReference type="Proteomes" id="UP000054251">
    <property type="component" value="Unassembled WGS sequence"/>
</dbReference>
<feature type="domain" description="RRM" evidence="5">
    <location>
        <begin position="224"/>
        <end position="304"/>
    </location>
</feature>
<feature type="region of interest" description="Disordered" evidence="4">
    <location>
        <begin position="710"/>
        <end position="752"/>
    </location>
</feature>
<sequence length="752" mass="82398">MSFLQSNKGEYSKNADTGRDSSAGVDSESTGPNKSSVANSNIQSNLHGTSAPLEQSTVTSNTASHQHQQEQEMLSGFAIPRPPVSTQQSSVAAEKEQGSNTGQPDSPRTLWMGDLDPWLDEGAIADLWWQILHKRVNVKIIKPKTSKPENNAQGLSHSGYCFVEFETFDDAQQALGLNGQLLPDIAMPSQQQFPNNPDNQKKYFRLNWASGATLSAPIVQTPEYSLFVGDLSASTTEAHLLAFFQKSFPTSIKTVRVMTDPVSGKSRCFGFVRFTDELERQRALVEMHGAWFGGRPLRVALATPRNVGGKLRYPNIPSPNFYNPDQGRQMFIPPNAMPLGGSPFGFFGNPQMPPPPHHPHQAPPQSYPNHMPHMDMSPMDMPPTKEYIEDRDQNTSSNGQPNVEQLRSPNLQGVQHGQPFTDPNNTTVFVGGLSSEVTEQTLFTLFKPFGIIQQVKIPPGKNCGFIKYSSREEAEEAIAAMQGFIIGGNRVRLSWGRVSMNNKKYQQQQQQVAQAAQMQAATALSMGMDPASAIAAAAAAAAAAGGYPPPMHGAHGHSQNAGMPMMRGMPPMGLPPHMPMQAHGSMHSPNPPTMQNYQTSSEENDASFDKSDVDSNEKPSNENYGREHGMAPAPPFYMGVPASDYSVPPPGSQQGQDELADSMAHMNLSGENKDVNVNSENFMAYQGDHRFMMQPMFNGGFPMHDLQYQQFIPPQQLNPPARYPPHDDQAANDDSTDNSKKDDNDNKNDNDD</sequence>
<keyword evidence="1" id="KW-0677">Repeat</keyword>
<dbReference type="OrthoDB" id="446113at2759"/>
<dbReference type="SMART" id="SM00360">
    <property type="entry name" value="RRM"/>
    <property type="match status" value="3"/>
</dbReference>
<dbReference type="PANTHER" id="PTHR47640:SF10">
    <property type="entry name" value="TRNA SELENOCYSTEINE 1-ASSOCIATED PROTEIN 1-RELATED"/>
    <property type="match status" value="1"/>
</dbReference>
<feature type="region of interest" description="Disordered" evidence="4">
    <location>
        <begin position="348"/>
        <end position="406"/>
    </location>
</feature>
<keyword evidence="2 3" id="KW-0694">RNA-binding</keyword>